<organism evidence="2 3">
    <name type="scientific">Arthrobacter methylotrophus</name>
    <dbReference type="NCBI Taxonomy" id="121291"/>
    <lineage>
        <taxon>Bacteria</taxon>
        <taxon>Bacillati</taxon>
        <taxon>Actinomycetota</taxon>
        <taxon>Actinomycetes</taxon>
        <taxon>Micrococcales</taxon>
        <taxon>Micrococcaceae</taxon>
        <taxon>Arthrobacter</taxon>
    </lineage>
</organism>
<dbReference type="Proteomes" id="UP001589536">
    <property type="component" value="Unassembled WGS sequence"/>
</dbReference>
<evidence type="ECO:0000256" key="1">
    <source>
        <dbReference type="SAM" id="Phobius"/>
    </source>
</evidence>
<evidence type="ECO:0000313" key="3">
    <source>
        <dbReference type="Proteomes" id="UP001589536"/>
    </source>
</evidence>
<protein>
    <recommendedName>
        <fullName evidence="4">DUF4178 domain-containing protein</fullName>
    </recommendedName>
</protein>
<feature type="transmembrane region" description="Helical" evidence="1">
    <location>
        <begin position="31"/>
        <end position="57"/>
    </location>
</feature>
<keyword evidence="1" id="KW-0472">Membrane</keyword>
<proteinExistence type="predicted"/>
<reference evidence="2 3" key="1">
    <citation type="submission" date="2024-09" db="EMBL/GenBank/DDBJ databases">
        <authorList>
            <person name="Sun Q."/>
            <person name="Mori K."/>
        </authorList>
    </citation>
    <scope>NUCLEOTIDE SEQUENCE [LARGE SCALE GENOMIC DNA]</scope>
    <source>
        <strain evidence="2 3">JCM 13519</strain>
    </source>
</reference>
<dbReference type="EMBL" id="JBHMBH010000019">
    <property type="protein sequence ID" value="MFB9714307.1"/>
    <property type="molecule type" value="Genomic_DNA"/>
</dbReference>
<keyword evidence="1" id="KW-0812">Transmembrane</keyword>
<evidence type="ECO:0000313" key="2">
    <source>
        <dbReference type="EMBL" id="MFB9714307.1"/>
    </source>
</evidence>
<accession>A0ABV5UP57</accession>
<gene>
    <name evidence="2" type="ORF">ACFFPI_09250</name>
</gene>
<comment type="caution">
    <text evidence="2">The sequence shown here is derived from an EMBL/GenBank/DDBJ whole genome shotgun (WGS) entry which is preliminary data.</text>
</comment>
<keyword evidence="3" id="KW-1185">Reference proteome</keyword>
<name>A0ABV5UP57_9MICC</name>
<keyword evidence="1" id="KW-1133">Transmembrane helix</keyword>
<dbReference type="RefSeq" id="WP_345044366.1">
    <property type="nucleotide sequence ID" value="NZ_BAABED010000001.1"/>
</dbReference>
<sequence length="233" mass="25901">MTELAAGIHYAIDPDQQALRAADAAWESARWAAWTVGISAGMLLLTAGLLVGAFLAAKYARKTWESTRDELHNSNEELGIVRQDNLQREAVNVSAWLQKAKSGNAVEVFVRNGNGGPVYNVTCNVLAKSKHSATPVISVRSEPYIALGPEDAKPAKGYAFNMFPDEYVYSHIDGEVRYTVNRTRNVIFESEDDWKLWNGQDDADGLALELTFRDSAGICWRRDWYGTLTQQTI</sequence>
<evidence type="ECO:0008006" key="4">
    <source>
        <dbReference type="Google" id="ProtNLM"/>
    </source>
</evidence>